<feature type="non-terminal residue" evidence="1">
    <location>
        <position position="1"/>
    </location>
</feature>
<dbReference type="InterPro" id="IPR035914">
    <property type="entry name" value="Sperma_CUB_dom_sf"/>
</dbReference>
<protein>
    <submittedName>
        <fullName evidence="1">Uncharacterized protein</fullName>
    </submittedName>
</protein>
<dbReference type="EMBL" id="JBJQND010000003">
    <property type="protein sequence ID" value="KAL3882140.1"/>
    <property type="molecule type" value="Genomic_DNA"/>
</dbReference>
<dbReference type="Gene3D" id="2.60.120.290">
    <property type="entry name" value="Spermadhesin, CUB domain"/>
    <property type="match status" value="1"/>
</dbReference>
<dbReference type="AlphaFoldDB" id="A0ABD3X7P6"/>
<evidence type="ECO:0000313" key="2">
    <source>
        <dbReference type="Proteomes" id="UP001634394"/>
    </source>
</evidence>
<feature type="non-terminal residue" evidence="1">
    <location>
        <position position="71"/>
    </location>
</feature>
<evidence type="ECO:0000313" key="1">
    <source>
        <dbReference type="EMBL" id="KAL3882140.1"/>
    </source>
</evidence>
<organism evidence="1 2">
    <name type="scientific">Sinanodonta woodiana</name>
    <name type="common">Chinese pond mussel</name>
    <name type="synonym">Anodonta woodiana</name>
    <dbReference type="NCBI Taxonomy" id="1069815"/>
    <lineage>
        <taxon>Eukaryota</taxon>
        <taxon>Metazoa</taxon>
        <taxon>Spiralia</taxon>
        <taxon>Lophotrochozoa</taxon>
        <taxon>Mollusca</taxon>
        <taxon>Bivalvia</taxon>
        <taxon>Autobranchia</taxon>
        <taxon>Heteroconchia</taxon>
        <taxon>Palaeoheterodonta</taxon>
        <taxon>Unionida</taxon>
        <taxon>Unionoidea</taxon>
        <taxon>Unionidae</taxon>
        <taxon>Unioninae</taxon>
        <taxon>Sinanodonta</taxon>
    </lineage>
</organism>
<keyword evidence="2" id="KW-1185">Reference proteome</keyword>
<proteinExistence type="predicted"/>
<reference evidence="1 2" key="1">
    <citation type="submission" date="2024-11" db="EMBL/GenBank/DDBJ databases">
        <title>Chromosome-level genome assembly of the freshwater bivalve Anodonta woodiana.</title>
        <authorList>
            <person name="Chen X."/>
        </authorList>
    </citation>
    <scope>NUCLEOTIDE SEQUENCE [LARGE SCALE GENOMIC DNA]</scope>
    <source>
        <strain evidence="1">MN2024</strain>
        <tissue evidence="1">Gills</tissue>
    </source>
</reference>
<dbReference type="SUPFAM" id="SSF49854">
    <property type="entry name" value="Spermadhesin, CUB domain"/>
    <property type="match status" value="1"/>
</dbReference>
<comment type="caution">
    <text evidence="1">The sequence shown here is derived from an EMBL/GenBank/DDBJ whole genome shotgun (WGS) entry which is preliminary data.</text>
</comment>
<name>A0ABD3X7P6_SINWO</name>
<dbReference type="Proteomes" id="UP001634394">
    <property type="component" value="Unassembled WGS sequence"/>
</dbReference>
<sequence length="71" mass="8290">CSDFLKLFLNIDRPEVNEHSKWDEVLCGNISNLKQKTYFSSSRSLILEYHTASKPNGHFTGFRGTFKFFNQ</sequence>
<gene>
    <name evidence="1" type="ORF">ACJMK2_028511</name>
</gene>
<accession>A0ABD3X7P6</accession>